<feature type="transmembrane region" description="Helical" evidence="1">
    <location>
        <begin position="7"/>
        <end position="27"/>
    </location>
</feature>
<evidence type="ECO:0000313" key="2">
    <source>
        <dbReference type="EMBL" id="BAT09537.1"/>
    </source>
</evidence>
<organism evidence="2 3">
    <name type="scientific">Oryza sativa subsp. japonica</name>
    <name type="common">Rice</name>
    <dbReference type="NCBI Taxonomy" id="39947"/>
    <lineage>
        <taxon>Eukaryota</taxon>
        <taxon>Viridiplantae</taxon>
        <taxon>Streptophyta</taxon>
        <taxon>Embryophyta</taxon>
        <taxon>Tracheophyta</taxon>
        <taxon>Spermatophyta</taxon>
        <taxon>Magnoliopsida</taxon>
        <taxon>Liliopsida</taxon>
        <taxon>Poales</taxon>
        <taxon>Poaceae</taxon>
        <taxon>BOP clade</taxon>
        <taxon>Oryzoideae</taxon>
        <taxon>Oryzeae</taxon>
        <taxon>Oryzinae</taxon>
        <taxon>Oryza</taxon>
        <taxon>Oryza sativa</taxon>
    </lineage>
</organism>
<protein>
    <submittedName>
        <fullName evidence="2">Os09g0572301 protein</fullName>
    </submittedName>
</protein>
<sequence length="37" mass="4224">RQGGRSGASLLPSYMLALSVCGWWFFFPFPGYDPLWL</sequence>
<dbReference type="Gramene" id="Os09t0572301-00">
    <property type="protein sequence ID" value="Os09t0572301-00"/>
    <property type="gene ID" value="Os09g0572301"/>
</dbReference>
<keyword evidence="1" id="KW-0812">Transmembrane</keyword>
<dbReference type="EMBL" id="AP014965">
    <property type="protein sequence ID" value="BAT09537.1"/>
    <property type="molecule type" value="Genomic_DNA"/>
</dbReference>
<keyword evidence="1" id="KW-0472">Membrane</keyword>
<dbReference type="InParanoid" id="A0A0P0XRN7"/>
<gene>
    <name evidence="2" type="ordered locus">Os09g0572301</name>
    <name evidence="2" type="ORF">OSNPB_090572301</name>
</gene>
<accession>A0A0P0XRN7</accession>
<dbReference type="PaxDb" id="39947-A0A0P0XRN7"/>
<proteinExistence type="predicted"/>
<reference evidence="3" key="1">
    <citation type="journal article" date="2005" name="Nature">
        <title>The map-based sequence of the rice genome.</title>
        <authorList>
            <consortium name="International rice genome sequencing project (IRGSP)"/>
            <person name="Matsumoto T."/>
            <person name="Wu J."/>
            <person name="Kanamori H."/>
            <person name="Katayose Y."/>
            <person name="Fujisawa M."/>
            <person name="Namiki N."/>
            <person name="Mizuno H."/>
            <person name="Yamamoto K."/>
            <person name="Antonio B.A."/>
            <person name="Baba T."/>
            <person name="Sakata K."/>
            <person name="Nagamura Y."/>
            <person name="Aoki H."/>
            <person name="Arikawa K."/>
            <person name="Arita K."/>
            <person name="Bito T."/>
            <person name="Chiden Y."/>
            <person name="Fujitsuka N."/>
            <person name="Fukunaka R."/>
            <person name="Hamada M."/>
            <person name="Harada C."/>
            <person name="Hayashi A."/>
            <person name="Hijishita S."/>
            <person name="Honda M."/>
            <person name="Hosokawa S."/>
            <person name="Ichikawa Y."/>
            <person name="Idonuma A."/>
            <person name="Iijima M."/>
            <person name="Ikeda M."/>
            <person name="Ikeno M."/>
            <person name="Ito K."/>
            <person name="Ito S."/>
            <person name="Ito T."/>
            <person name="Ito Y."/>
            <person name="Ito Y."/>
            <person name="Iwabuchi A."/>
            <person name="Kamiya K."/>
            <person name="Karasawa W."/>
            <person name="Kurita K."/>
            <person name="Katagiri S."/>
            <person name="Kikuta A."/>
            <person name="Kobayashi H."/>
            <person name="Kobayashi N."/>
            <person name="Machita K."/>
            <person name="Maehara T."/>
            <person name="Masukawa M."/>
            <person name="Mizubayashi T."/>
            <person name="Mukai Y."/>
            <person name="Nagasaki H."/>
            <person name="Nagata Y."/>
            <person name="Naito S."/>
            <person name="Nakashima M."/>
            <person name="Nakama Y."/>
            <person name="Nakamichi Y."/>
            <person name="Nakamura M."/>
            <person name="Meguro A."/>
            <person name="Negishi M."/>
            <person name="Ohta I."/>
            <person name="Ohta T."/>
            <person name="Okamoto M."/>
            <person name="Ono N."/>
            <person name="Saji S."/>
            <person name="Sakaguchi M."/>
            <person name="Sakai K."/>
            <person name="Shibata M."/>
            <person name="Shimokawa T."/>
            <person name="Song J."/>
            <person name="Takazaki Y."/>
            <person name="Terasawa K."/>
            <person name="Tsugane M."/>
            <person name="Tsuji K."/>
            <person name="Ueda S."/>
            <person name="Waki K."/>
            <person name="Yamagata H."/>
            <person name="Yamamoto M."/>
            <person name="Yamamoto S."/>
            <person name="Yamane H."/>
            <person name="Yoshiki S."/>
            <person name="Yoshihara R."/>
            <person name="Yukawa K."/>
            <person name="Zhong H."/>
            <person name="Yano M."/>
            <person name="Yuan Q."/>
            <person name="Ouyang S."/>
            <person name="Liu J."/>
            <person name="Jones K.M."/>
            <person name="Gansberger K."/>
            <person name="Moffat K."/>
            <person name="Hill J."/>
            <person name="Bera J."/>
            <person name="Fadrosh D."/>
            <person name="Jin S."/>
            <person name="Johri S."/>
            <person name="Kim M."/>
            <person name="Overton L."/>
            <person name="Reardon M."/>
            <person name="Tsitrin T."/>
            <person name="Vuong H."/>
            <person name="Weaver B."/>
            <person name="Ciecko A."/>
            <person name="Tallon L."/>
            <person name="Jackson J."/>
            <person name="Pai G."/>
            <person name="Aken S.V."/>
            <person name="Utterback T."/>
            <person name="Reidmuller S."/>
            <person name="Feldblyum T."/>
            <person name="Hsiao J."/>
            <person name="Zismann V."/>
            <person name="Iobst S."/>
            <person name="de Vazeille A.R."/>
            <person name="Buell C.R."/>
            <person name="Ying K."/>
            <person name="Li Y."/>
            <person name="Lu T."/>
            <person name="Huang Y."/>
            <person name="Zhao Q."/>
            <person name="Feng Q."/>
            <person name="Zhang L."/>
            <person name="Zhu J."/>
            <person name="Weng Q."/>
            <person name="Mu J."/>
            <person name="Lu Y."/>
            <person name="Fan D."/>
            <person name="Liu Y."/>
            <person name="Guan J."/>
            <person name="Zhang Y."/>
            <person name="Yu S."/>
            <person name="Liu X."/>
            <person name="Zhang Y."/>
            <person name="Hong G."/>
            <person name="Han B."/>
            <person name="Choisne N."/>
            <person name="Demange N."/>
            <person name="Orjeda G."/>
            <person name="Samain S."/>
            <person name="Cattolico L."/>
            <person name="Pelletier E."/>
            <person name="Couloux A."/>
            <person name="Segurens B."/>
            <person name="Wincker P."/>
            <person name="D'Hont A."/>
            <person name="Scarpelli C."/>
            <person name="Weissenbach J."/>
            <person name="Salanoubat M."/>
            <person name="Quetier F."/>
            <person name="Yu Y."/>
            <person name="Kim H.R."/>
            <person name="Rambo T."/>
            <person name="Currie J."/>
            <person name="Collura K."/>
            <person name="Luo M."/>
            <person name="Yang T."/>
            <person name="Ammiraju J.S.S."/>
            <person name="Engler F."/>
            <person name="Soderlund C."/>
            <person name="Wing R.A."/>
            <person name="Palmer L.E."/>
            <person name="de la Bastide M."/>
            <person name="Spiegel L."/>
            <person name="Nascimento L."/>
            <person name="Zutavern T."/>
            <person name="O'Shaughnessy A."/>
            <person name="Dike S."/>
            <person name="Dedhia N."/>
            <person name="Preston R."/>
            <person name="Balija V."/>
            <person name="McCombie W.R."/>
            <person name="Chow T."/>
            <person name="Chen H."/>
            <person name="Chung M."/>
            <person name="Chen C."/>
            <person name="Shaw J."/>
            <person name="Wu H."/>
            <person name="Hsiao K."/>
            <person name="Chao Y."/>
            <person name="Chu M."/>
            <person name="Cheng C."/>
            <person name="Hour A."/>
            <person name="Lee P."/>
            <person name="Lin S."/>
            <person name="Lin Y."/>
            <person name="Liou J."/>
            <person name="Liu S."/>
            <person name="Hsing Y."/>
            <person name="Raghuvanshi S."/>
            <person name="Mohanty A."/>
            <person name="Bharti A.K."/>
            <person name="Gaur A."/>
            <person name="Gupta V."/>
            <person name="Kumar D."/>
            <person name="Ravi V."/>
            <person name="Vij S."/>
            <person name="Kapur A."/>
            <person name="Khurana P."/>
            <person name="Khurana P."/>
            <person name="Khurana J.P."/>
            <person name="Tyagi A.K."/>
            <person name="Gaikwad K."/>
            <person name="Singh A."/>
            <person name="Dalal V."/>
            <person name="Srivastava S."/>
            <person name="Dixit A."/>
            <person name="Pal A.K."/>
            <person name="Ghazi I.A."/>
            <person name="Yadav M."/>
            <person name="Pandit A."/>
            <person name="Bhargava A."/>
            <person name="Sureshbabu K."/>
            <person name="Batra K."/>
            <person name="Sharma T.R."/>
            <person name="Mohapatra T."/>
            <person name="Singh N.K."/>
            <person name="Messing J."/>
            <person name="Nelson A.B."/>
            <person name="Fuks G."/>
            <person name="Kavchok S."/>
            <person name="Keizer G."/>
            <person name="Linton E."/>
            <person name="Llaca V."/>
            <person name="Song R."/>
            <person name="Tanyolac B."/>
            <person name="Young S."/>
            <person name="Ho-Il K."/>
            <person name="Hahn J.H."/>
            <person name="Sangsakoo G."/>
            <person name="Vanavichit A."/>
            <person name="de Mattos Luiz.A.T."/>
            <person name="Zimmer P.D."/>
            <person name="Malone G."/>
            <person name="Dellagostin O."/>
            <person name="de Oliveira A.C."/>
            <person name="Bevan M."/>
            <person name="Bancroft I."/>
            <person name="Minx P."/>
            <person name="Cordum H."/>
            <person name="Wilson R."/>
            <person name="Cheng Z."/>
            <person name="Jin W."/>
            <person name="Jiang J."/>
            <person name="Leong S.A."/>
            <person name="Iwama H."/>
            <person name="Gojobori T."/>
            <person name="Itoh T."/>
            <person name="Niimura Y."/>
            <person name="Fujii Y."/>
            <person name="Habara T."/>
            <person name="Sakai H."/>
            <person name="Sato Y."/>
            <person name="Wilson G."/>
            <person name="Kumar K."/>
            <person name="McCouch S."/>
            <person name="Juretic N."/>
            <person name="Hoen D."/>
            <person name="Wright S."/>
            <person name="Bruskiewich R."/>
            <person name="Bureau T."/>
            <person name="Miyao A."/>
            <person name="Hirochika H."/>
            <person name="Nishikawa T."/>
            <person name="Kadowaki K."/>
            <person name="Sugiura M."/>
            <person name="Burr B."/>
            <person name="Sasaki T."/>
        </authorList>
    </citation>
    <scope>NUCLEOTIDE SEQUENCE [LARGE SCALE GENOMIC DNA]</scope>
    <source>
        <strain evidence="3">cv. Nipponbare</strain>
    </source>
</reference>
<name>A0A0P0XRN7_ORYSJ</name>
<reference evidence="2 3" key="3">
    <citation type="journal article" date="2013" name="Rice">
        <title>Improvement of the Oryza sativa Nipponbare reference genome using next generation sequence and optical map data.</title>
        <authorList>
            <person name="Kawahara Y."/>
            <person name="de la Bastide M."/>
            <person name="Hamilton J.P."/>
            <person name="Kanamori H."/>
            <person name="McCombie W.R."/>
            <person name="Ouyang S."/>
            <person name="Schwartz D.C."/>
            <person name="Tanaka T."/>
            <person name="Wu J."/>
            <person name="Zhou S."/>
            <person name="Childs K.L."/>
            <person name="Davidson R.M."/>
            <person name="Lin H."/>
            <person name="Quesada-Ocampo L."/>
            <person name="Vaillancourt B."/>
            <person name="Sakai H."/>
            <person name="Lee S.S."/>
            <person name="Kim J."/>
            <person name="Numa H."/>
            <person name="Itoh T."/>
            <person name="Buell C.R."/>
            <person name="Matsumoto T."/>
        </authorList>
    </citation>
    <scope>NUCLEOTIDE SEQUENCE [LARGE SCALE GENOMIC DNA]</scope>
    <source>
        <strain evidence="3">cv. Nipponbare</strain>
    </source>
</reference>
<dbReference type="AlphaFoldDB" id="A0A0P0XRN7"/>
<reference evidence="2 3" key="2">
    <citation type="journal article" date="2013" name="Plant Cell Physiol.">
        <title>Rice Annotation Project Database (RAP-DB): an integrative and interactive database for rice genomics.</title>
        <authorList>
            <person name="Sakai H."/>
            <person name="Lee S.S."/>
            <person name="Tanaka T."/>
            <person name="Numa H."/>
            <person name="Kim J."/>
            <person name="Kawahara Y."/>
            <person name="Wakimoto H."/>
            <person name="Yang C.C."/>
            <person name="Iwamoto M."/>
            <person name="Abe T."/>
            <person name="Yamada Y."/>
            <person name="Muto A."/>
            <person name="Inokuchi H."/>
            <person name="Ikemura T."/>
            <person name="Matsumoto T."/>
            <person name="Sasaki T."/>
            <person name="Itoh T."/>
        </authorList>
    </citation>
    <scope>NUCLEOTIDE SEQUENCE [LARGE SCALE GENOMIC DNA]</scope>
    <source>
        <strain evidence="3">cv. Nipponbare</strain>
    </source>
</reference>
<evidence type="ECO:0000313" key="3">
    <source>
        <dbReference type="Proteomes" id="UP000059680"/>
    </source>
</evidence>
<feature type="non-terminal residue" evidence="2">
    <location>
        <position position="1"/>
    </location>
</feature>
<dbReference type="Proteomes" id="UP000059680">
    <property type="component" value="Chromosome 9"/>
</dbReference>
<keyword evidence="1" id="KW-1133">Transmembrane helix</keyword>
<keyword evidence="3" id="KW-1185">Reference proteome</keyword>
<evidence type="ECO:0000256" key="1">
    <source>
        <dbReference type="SAM" id="Phobius"/>
    </source>
</evidence>